<evidence type="ECO:0000256" key="1">
    <source>
        <dbReference type="SAM" id="SignalP"/>
    </source>
</evidence>
<sequence>MTKTLLKPLLVLVGLIAGPTPAAPRIAIPAFELNDITSLPNTPQEKQRTASMAPLLIAALSRDGAYLGERVADAALTSANAGFGYLFHHPDLAADLGKAQGADWIVVAQHSKPSFLVSYLWAYLVDTRNRQILARYDIELKGNHSSVTEHAIAALARKIKQSLAGPSSAPVSFSATR</sequence>
<reference evidence="3" key="1">
    <citation type="submission" date="2016-03" db="EMBL/GenBank/DDBJ databases">
        <authorList>
            <person name="Heylen K."/>
            <person name="De Vos P."/>
            <person name="Vekeman B."/>
        </authorList>
    </citation>
    <scope>NUCLEOTIDE SEQUENCE [LARGE SCALE GENOMIC DNA]</scope>
    <source>
        <strain evidence="3">R-45383</strain>
    </source>
</reference>
<dbReference type="EMBL" id="LUUK01000185">
    <property type="protein sequence ID" value="OAI16425.1"/>
    <property type="molecule type" value="Genomic_DNA"/>
</dbReference>
<dbReference type="AlphaFoldDB" id="A0A177NES4"/>
<keyword evidence="3" id="KW-1185">Reference proteome</keyword>
<proteinExistence type="predicted"/>
<evidence type="ECO:0000313" key="2">
    <source>
        <dbReference type="EMBL" id="OAI16425.1"/>
    </source>
</evidence>
<evidence type="ECO:0008006" key="4">
    <source>
        <dbReference type="Google" id="ProtNLM"/>
    </source>
</evidence>
<dbReference type="RefSeq" id="WP_064030347.1">
    <property type="nucleotide sequence ID" value="NZ_LUUK01000185.1"/>
</dbReference>
<feature type="chain" id="PRO_5008069040" description="DUF2380 domain-containing protein" evidence="1">
    <location>
        <begin position="23"/>
        <end position="177"/>
    </location>
</feature>
<dbReference type="Pfam" id="PF11684">
    <property type="entry name" value="DUF3280"/>
    <property type="match status" value="1"/>
</dbReference>
<dbReference type="InterPro" id="IPR021698">
    <property type="entry name" value="DUF3280"/>
</dbReference>
<accession>A0A177NES4</accession>
<dbReference type="OrthoDB" id="5567749at2"/>
<comment type="caution">
    <text evidence="2">The sequence shown here is derived from an EMBL/GenBank/DDBJ whole genome shotgun (WGS) entry which is preliminary data.</text>
</comment>
<name>A0A177NES4_9GAMM</name>
<evidence type="ECO:0000313" key="3">
    <source>
        <dbReference type="Proteomes" id="UP000077628"/>
    </source>
</evidence>
<protein>
    <recommendedName>
        <fullName evidence="4">DUF2380 domain-containing protein</fullName>
    </recommendedName>
</protein>
<feature type="signal peptide" evidence="1">
    <location>
        <begin position="1"/>
        <end position="22"/>
    </location>
</feature>
<gene>
    <name evidence="2" type="ORF">A1355_09875</name>
</gene>
<organism evidence="2 3">
    <name type="scientific">Methylomonas koyamae</name>
    <dbReference type="NCBI Taxonomy" id="702114"/>
    <lineage>
        <taxon>Bacteria</taxon>
        <taxon>Pseudomonadati</taxon>
        <taxon>Pseudomonadota</taxon>
        <taxon>Gammaproteobacteria</taxon>
        <taxon>Methylococcales</taxon>
        <taxon>Methylococcaceae</taxon>
        <taxon>Methylomonas</taxon>
    </lineage>
</organism>
<keyword evidence="1" id="KW-0732">Signal</keyword>
<dbReference type="Proteomes" id="UP000077628">
    <property type="component" value="Unassembled WGS sequence"/>
</dbReference>